<dbReference type="Proteomes" id="UP000190042">
    <property type="component" value="Unassembled WGS sequence"/>
</dbReference>
<protein>
    <submittedName>
        <fullName evidence="2">Glyoxylase, beta-lactamase superfamily II</fullName>
    </submittedName>
</protein>
<accession>A0A1T4XHK5</accession>
<dbReference type="Gene3D" id="3.60.15.10">
    <property type="entry name" value="Ribonuclease Z/Hydroxyacylglutathione hydrolase-like"/>
    <property type="match status" value="1"/>
</dbReference>
<sequence length="314" mass="36168">MIEKIITPTPFAVGDVNCFLLKGDTLTLVDAGTKTPEAYEALQHRLREIGYSFKDIEQVFVTHHHPDHCGWIEAFDRAEVLGHPYLNYWLTRDQDFLDRHDRFYENSLHEEGVPEEYSKWIKRFRRSVDFMGNRPVDRMVNEGDDLPGHPGWKVQESLGHAQSHLSLWNEQEGILIGGDLLLEKVSSNPLIEPPFRKEEDRPRALLQYNASLERLLDLPVNIVYGGHAGEVHNAHSLIKERLEKQNDRAMKVLGMLREQPQTVFEVTKRLFPAVYEKELGLTLSETIGQLDYLISKELIRETADESGVHQYASC</sequence>
<evidence type="ECO:0000313" key="3">
    <source>
        <dbReference type="Proteomes" id="UP000190042"/>
    </source>
</evidence>
<evidence type="ECO:0000259" key="1">
    <source>
        <dbReference type="SMART" id="SM00849"/>
    </source>
</evidence>
<dbReference type="Pfam" id="PF00753">
    <property type="entry name" value="Lactamase_B"/>
    <property type="match status" value="1"/>
</dbReference>
<dbReference type="InterPro" id="IPR036866">
    <property type="entry name" value="RibonucZ/Hydroxyglut_hydro"/>
</dbReference>
<dbReference type="AlphaFoldDB" id="A0A1T4XHK5"/>
<proteinExistence type="predicted"/>
<dbReference type="InterPro" id="IPR001279">
    <property type="entry name" value="Metallo-B-lactamas"/>
</dbReference>
<keyword evidence="3" id="KW-1185">Reference proteome</keyword>
<name>A0A1T4XHK5_9BACL</name>
<dbReference type="InterPro" id="IPR050662">
    <property type="entry name" value="Sec-metab_biosynth-thioest"/>
</dbReference>
<dbReference type="EMBL" id="FUYJ01000001">
    <property type="protein sequence ID" value="SKA88923.1"/>
    <property type="molecule type" value="Genomic_DNA"/>
</dbReference>
<evidence type="ECO:0000313" key="2">
    <source>
        <dbReference type="EMBL" id="SKA88923.1"/>
    </source>
</evidence>
<dbReference type="PANTHER" id="PTHR23131">
    <property type="entry name" value="ENDORIBONUCLEASE LACTB2"/>
    <property type="match status" value="1"/>
</dbReference>
<organism evidence="2 3">
    <name type="scientific">Sporosarcina newyorkensis</name>
    <dbReference type="NCBI Taxonomy" id="759851"/>
    <lineage>
        <taxon>Bacteria</taxon>
        <taxon>Bacillati</taxon>
        <taxon>Bacillota</taxon>
        <taxon>Bacilli</taxon>
        <taxon>Bacillales</taxon>
        <taxon>Caryophanaceae</taxon>
        <taxon>Sporosarcina</taxon>
    </lineage>
</organism>
<reference evidence="3" key="1">
    <citation type="submission" date="2017-02" db="EMBL/GenBank/DDBJ databases">
        <authorList>
            <person name="Varghese N."/>
            <person name="Submissions S."/>
        </authorList>
    </citation>
    <scope>NUCLEOTIDE SEQUENCE [LARGE SCALE GENOMIC DNA]</scope>
    <source>
        <strain evidence="3">DSM 23966</strain>
    </source>
</reference>
<dbReference type="PANTHER" id="PTHR23131:SF4">
    <property type="entry name" value="METALLO-BETA-LACTAMASE SUPERFAMILY POTEIN"/>
    <property type="match status" value="1"/>
</dbReference>
<dbReference type="SMART" id="SM00849">
    <property type="entry name" value="Lactamase_B"/>
    <property type="match status" value="1"/>
</dbReference>
<feature type="domain" description="Metallo-beta-lactamase" evidence="1">
    <location>
        <begin position="15"/>
        <end position="227"/>
    </location>
</feature>
<gene>
    <name evidence="2" type="ORF">SAMN04244570_0763</name>
</gene>
<dbReference type="SUPFAM" id="SSF56281">
    <property type="entry name" value="Metallo-hydrolase/oxidoreductase"/>
    <property type="match status" value="1"/>
</dbReference>
<dbReference type="RefSeq" id="WP_078816598.1">
    <property type="nucleotide sequence ID" value="NZ_FUYJ01000001.1"/>
</dbReference>